<dbReference type="EMBL" id="KZ110592">
    <property type="protein sequence ID" value="OSX65941.1"/>
    <property type="molecule type" value="Genomic_DNA"/>
</dbReference>
<keyword evidence="2" id="KW-0472">Membrane</keyword>
<dbReference type="InterPro" id="IPR045339">
    <property type="entry name" value="DUF6534"/>
</dbReference>
<evidence type="ECO:0000313" key="4">
    <source>
        <dbReference type="EMBL" id="OSX65941.1"/>
    </source>
</evidence>
<protein>
    <recommendedName>
        <fullName evidence="3">DUF6534 domain-containing protein</fullName>
    </recommendedName>
</protein>
<feature type="region of interest" description="Disordered" evidence="1">
    <location>
        <begin position="291"/>
        <end position="311"/>
    </location>
</feature>
<accession>A0A1X6NBF9</accession>
<feature type="domain" description="DUF6534" evidence="3">
    <location>
        <begin position="169"/>
        <end position="258"/>
    </location>
</feature>
<organism evidence="4 5">
    <name type="scientific">Postia placenta MAD-698-R-SB12</name>
    <dbReference type="NCBI Taxonomy" id="670580"/>
    <lineage>
        <taxon>Eukaryota</taxon>
        <taxon>Fungi</taxon>
        <taxon>Dikarya</taxon>
        <taxon>Basidiomycota</taxon>
        <taxon>Agaricomycotina</taxon>
        <taxon>Agaricomycetes</taxon>
        <taxon>Polyporales</taxon>
        <taxon>Adustoporiaceae</taxon>
        <taxon>Rhodonia</taxon>
    </lineage>
</organism>
<feature type="transmembrane region" description="Helical" evidence="2">
    <location>
        <begin position="92"/>
        <end position="111"/>
    </location>
</feature>
<dbReference type="Pfam" id="PF20152">
    <property type="entry name" value="DUF6534"/>
    <property type="match status" value="1"/>
</dbReference>
<reference evidence="4 5" key="1">
    <citation type="submission" date="2017-04" db="EMBL/GenBank/DDBJ databases">
        <title>Genome Sequence of the Model Brown-Rot Fungus Postia placenta SB12.</title>
        <authorList>
            <consortium name="DOE Joint Genome Institute"/>
            <person name="Gaskell J."/>
            <person name="Kersten P."/>
            <person name="Larrondo L.F."/>
            <person name="Canessa P."/>
            <person name="Martinez D."/>
            <person name="Hibbett D."/>
            <person name="Schmoll M."/>
            <person name="Kubicek C.P."/>
            <person name="Martinez A.T."/>
            <person name="Yadav J."/>
            <person name="Master E."/>
            <person name="Magnuson J.K."/>
            <person name="James T."/>
            <person name="Yaver D."/>
            <person name="Berka R."/>
            <person name="Labutti K."/>
            <person name="Lipzen A."/>
            <person name="Aerts A."/>
            <person name="Barry K."/>
            <person name="Henrissat B."/>
            <person name="Blanchette R."/>
            <person name="Grigoriev I."/>
            <person name="Cullen D."/>
        </authorList>
    </citation>
    <scope>NUCLEOTIDE SEQUENCE [LARGE SCALE GENOMIC DNA]</scope>
    <source>
        <strain evidence="4 5">MAD-698-R-SB12</strain>
    </source>
</reference>
<keyword evidence="2" id="KW-0812">Transmembrane</keyword>
<gene>
    <name evidence="4" type="ORF">POSPLADRAFT_1052604</name>
</gene>
<feature type="transmembrane region" description="Helical" evidence="2">
    <location>
        <begin position="123"/>
        <end position="143"/>
    </location>
</feature>
<sequence>MSGFDLNYWIGFFLSAVIFSIFFYGISIAQTLYYYRHYPEDSRLLKAYVLGLLMLDFGRTVLDVAIIWFWTIEHHGDVGFLLICPPSFATEFLFSKLTIIAVQGFFINTIWRLLAGNRYRHVFTLLGVVLALLGFSCGIAQTANMYDETYAYTIIPNNLVSGVLGLGASFVADIYITVALCMVLHEHKTGLARTENMISSLMTFAVTRGIVTSLFQLASCISYGAAVHSEAVPWALTIIPGNSIYVNSMLASLNIRQHVRGIAGSVLTTTGVELNTIGMQNNTRMHIAVSQERCTSRDRVTAPEDERVNGA</sequence>
<feature type="transmembrane region" description="Helical" evidence="2">
    <location>
        <begin position="47"/>
        <end position="72"/>
    </location>
</feature>
<keyword evidence="5" id="KW-1185">Reference proteome</keyword>
<feature type="transmembrane region" description="Helical" evidence="2">
    <location>
        <begin position="6"/>
        <end position="35"/>
    </location>
</feature>
<dbReference type="OrthoDB" id="3270417at2759"/>
<dbReference type="Proteomes" id="UP000194127">
    <property type="component" value="Unassembled WGS sequence"/>
</dbReference>
<feature type="compositionally biased region" description="Basic and acidic residues" evidence="1">
    <location>
        <begin position="294"/>
        <end position="311"/>
    </location>
</feature>
<feature type="transmembrane region" description="Helical" evidence="2">
    <location>
        <begin position="163"/>
        <end position="184"/>
    </location>
</feature>
<dbReference type="GeneID" id="36325237"/>
<name>A0A1X6NBF9_9APHY</name>
<evidence type="ECO:0000256" key="1">
    <source>
        <dbReference type="SAM" id="MobiDB-lite"/>
    </source>
</evidence>
<keyword evidence="2" id="KW-1133">Transmembrane helix</keyword>
<evidence type="ECO:0000313" key="5">
    <source>
        <dbReference type="Proteomes" id="UP000194127"/>
    </source>
</evidence>
<dbReference type="PANTHER" id="PTHR40465">
    <property type="entry name" value="CHROMOSOME 1, WHOLE GENOME SHOTGUN SEQUENCE"/>
    <property type="match status" value="1"/>
</dbReference>
<dbReference type="RefSeq" id="XP_024342735.1">
    <property type="nucleotide sequence ID" value="XM_024480287.1"/>
</dbReference>
<evidence type="ECO:0000256" key="2">
    <source>
        <dbReference type="SAM" id="Phobius"/>
    </source>
</evidence>
<evidence type="ECO:0000259" key="3">
    <source>
        <dbReference type="Pfam" id="PF20152"/>
    </source>
</evidence>
<feature type="transmembrane region" description="Helical" evidence="2">
    <location>
        <begin position="231"/>
        <end position="250"/>
    </location>
</feature>
<proteinExistence type="predicted"/>
<dbReference type="AlphaFoldDB" id="A0A1X6NBF9"/>
<dbReference type="PANTHER" id="PTHR40465:SF1">
    <property type="entry name" value="DUF6534 DOMAIN-CONTAINING PROTEIN"/>
    <property type="match status" value="1"/>
</dbReference>
<feature type="transmembrane region" description="Helical" evidence="2">
    <location>
        <begin position="205"/>
        <end position="225"/>
    </location>
</feature>
<dbReference type="STRING" id="670580.A0A1X6NBF9"/>